<reference evidence="1 2" key="1">
    <citation type="submission" date="2014-04" db="EMBL/GenBank/DDBJ databases">
        <authorList>
            <consortium name="DOE Joint Genome Institute"/>
            <person name="Kuo A."/>
            <person name="Tarkka M."/>
            <person name="Buscot F."/>
            <person name="Kohler A."/>
            <person name="Nagy L.G."/>
            <person name="Floudas D."/>
            <person name="Copeland A."/>
            <person name="Barry K.W."/>
            <person name="Cichocki N."/>
            <person name="Veneault-Fourrey C."/>
            <person name="LaButti K."/>
            <person name="Lindquist E.A."/>
            <person name="Lipzen A."/>
            <person name="Lundell T."/>
            <person name="Morin E."/>
            <person name="Murat C."/>
            <person name="Sun H."/>
            <person name="Tunlid A."/>
            <person name="Henrissat B."/>
            <person name="Grigoriev I.V."/>
            <person name="Hibbett D.S."/>
            <person name="Martin F."/>
            <person name="Nordberg H.P."/>
            <person name="Cantor M.N."/>
            <person name="Hua S.X."/>
        </authorList>
    </citation>
    <scope>NUCLEOTIDE SEQUENCE [LARGE SCALE GENOMIC DNA]</scope>
    <source>
        <strain evidence="1 2">F 1598</strain>
    </source>
</reference>
<dbReference type="AlphaFoldDB" id="A0A0C3CJ70"/>
<dbReference type="EMBL" id="KN832974">
    <property type="protein sequence ID" value="KIM89757.1"/>
    <property type="molecule type" value="Genomic_DNA"/>
</dbReference>
<dbReference type="OrthoDB" id="3269726at2759"/>
<protein>
    <submittedName>
        <fullName evidence="1">Uncharacterized protein</fullName>
    </submittedName>
</protein>
<gene>
    <name evidence="1" type="ORF">PILCRDRAFT_195630</name>
</gene>
<keyword evidence="2" id="KW-1185">Reference proteome</keyword>
<accession>A0A0C3CJ70</accession>
<dbReference type="HOGENOM" id="CLU_1066017_0_0_1"/>
<sequence length="261" mass="29779">MKTGCIAYDTIQEVDSTSLKELNGTSSCVVELHWKSKGTIDLLFILSICFAIHNDKWANRYTLQRYNCYFLSWAIIGITMRKSAVCGAVFNTGKRVLELERDRDLERALVLELEWGRELKPEPELERGLERVLDWGLKRVLERVLVRVRARGLEPVLVLVLEWVLVRAQASAQAGVRVRVREQELERKLELAPADAGAEADTKVGPWLRTDTFNASTNEKFYISEDCFVQLGGPEGKLYQYHHIYDGICSRRSISNSIEAC</sequence>
<dbReference type="InParanoid" id="A0A0C3CJ70"/>
<proteinExistence type="predicted"/>
<name>A0A0C3CJ70_PILCF</name>
<evidence type="ECO:0000313" key="2">
    <source>
        <dbReference type="Proteomes" id="UP000054166"/>
    </source>
</evidence>
<evidence type="ECO:0000313" key="1">
    <source>
        <dbReference type="EMBL" id="KIM89757.1"/>
    </source>
</evidence>
<dbReference type="Proteomes" id="UP000054166">
    <property type="component" value="Unassembled WGS sequence"/>
</dbReference>
<reference evidence="2" key="2">
    <citation type="submission" date="2015-01" db="EMBL/GenBank/DDBJ databases">
        <title>Evolutionary Origins and Diversification of the Mycorrhizal Mutualists.</title>
        <authorList>
            <consortium name="DOE Joint Genome Institute"/>
            <consortium name="Mycorrhizal Genomics Consortium"/>
            <person name="Kohler A."/>
            <person name="Kuo A."/>
            <person name="Nagy L.G."/>
            <person name="Floudas D."/>
            <person name="Copeland A."/>
            <person name="Barry K.W."/>
            <person name="Cichocki N."/>
            <person name="Veneault-Fourrey C."/>
            <person name="LaButti K."/>
            <person name="Lindquist E.A."/>
            <person name="Lipzen A."/>
            <person name="Lundell T."/>
            <person name="Morin E."/>
            <person name="Murat C."/>
            <person name="Riley R."/>
            <person name="Ohm R."/>
            <person name="Sun H."/>
            <person name="Tunlid A."/>
            <person name="Henrissat B."/>
            <person name="Grigoriev I.V."/>
            <person name="Hibbett D.S."/>
            <person name="Martin F."/>
        </authorList>
    </citation>
    <scope>NUCLEOTIDE SEQUENCE [LARGE SCALE GENOMIC DNA]</scope>
    <source>
        <strain evidence="2">F 1598</strain>
    </source>
</reference>
<organism evidence="1 2">
    <name type="scientific">Piloderma croceum (strain F 1598)</name>
    <dbReference type="NCBI Taxonomy" id="765440"/>
    <lineage>
        <taxon>Eukaryota</taxon>
        <taxon>Fungi</taxon>
        <taxon>Dikarya</taxon>
        <taxon>Basidiomycota</taxon>
        <taxon>Agaricomycotina</taxon>
        <taxon>Agaricomycetes</taxon>
        <taxon>Agaricomycetidae</taxon>
        <taxon>Atheliales</taxon>
        <taxon>Atheliaceae</taxon>
        <taxon>Piloderma</taxon>
    </lineage>
</organism>